<accession>A0A8J4B5D1</accession>
<gene>
    <name evidence="2" type="ORF">Vafri_7901</name>
</gene>
<feature type="chain" id="PRO_5035262575" description="Retrotransposon gag domain-containing protein" evidence="1">
    <location>
        <begin position="32"/>
        <end position="118"/>
    </location>
</feature>
<keyword evidence="3" id="KW-1185">Reference proteome</keyword>
<evidence type="ECO:0000313" key="3">
    <source>
        <dbReference type="Proteomes" id="UP000747399"/>
    </source>
</evidence>
<comment type="caution">
    <text evidence="2">The sequence shown here is derived from an EMBL/GenBank/DDBJ whole genome shotgun (WGS) entry which is preliminary data.</text>
</comment>
<proteinExistence type="predicted"/>
<keyword evidence="1" id="KW-0732">Signal</keyword>
<sequence>MEFPSMKDMRFALALELLLALEARFAPQVTSRDTEARQKLSSRSYRMRPSETVAAYQSRFEAILTDVESPSDPEKIFWFHSGLSDSLIGDPADGCSECAYFYPSCIFPECTGFGSRDG</sequence>
<name>A0A8J4B5D1_9CHLO</name>
<dbReference type="EMBL" id="BNCO01000012">
    <property type="protein sequence ID" value="GIL51944.1"/>
    <property type="molecule type" value="Genomic_DNA"/>
</dbReference>
<evidence type="ECO:0000256" key="1">
    <source>
        <dbReference type="SAM" id="SignalP"/>
    </source>
</evidence>
<feature type="non-terminal residue" evidence="2">
    <location>
        <position position="118"/>
    </location>
</feature>
<evidence type="ECO:0008006" key="4">
    <source>
        <dbReference type="Google" id="ProtNLM"/>
    </source>
</evidence>
<organism evidence="2 3">
    <name type="scientific">Volvox africanus</name>
    <dbReference type="NCBI Taxonomy" id="51714"/>
    <lineage>
        <taxon>Eukaryota</taxon>
        <taxon>Viridiplantae</taxon>
        <taxon>Chlorophyta</taxon>
        <taxon>core chlorophytes</taxon>
        <taxon>Chlorophyceae</taxon>
        <taxon>CS clade</taxon>
        <taxon>Chlamydomonadales</taxon>
        <taxon>Volvocaceae</taxon>
        <taxon>Volvox</taxon>
    </lineage>
</organism>
<feature type="signal peptide" evidence="1">
    <location>
        <begin position="1"/>
        <end position="31"/>
    </location>
</feature>
<evidence type="ECO:0000313" key="2">
    <source>
        <dbReference type="EMBL" id="GIL51944.1"/>
    </source>
</evidence>
<reference evidence="2" key="1">
    <citation type="journal article" date="2021" name="Proc. Natl. Acad. Sci. U.S.A.">
        <title>Three genomes in the algal genus Volvox reveal the fate of a haploid sex-determining region after a transition to homothallism.</title>
        <authorList>
            <person name="Yamamoto K."/>
            <person name="Hamaji T."/>
            <person name="Kawai-Toyooka H."/>
            <person name="Matsuzaki R."/>
            <person name="Takahashi F."/>
            <person name="Nishimura Y."/>
            <person name="Kawachi M."/>
            <person name="Noguchi H."/>
            <person name="Minakuchi Y."/>
            <person name="Umen J.G."/>
            <person name="Toyoda A."/>
            <person name="Nozaki H."/>
        </authorList>
    </citation>
    <scope>NUCLEOTIDE SEQUENCE</scope>
    <source>
        <strain evidence="2">NIES-3780</strain>
    </source>
</reference>
<dbReference type="AlphaFoldDB" id="A0A8J4B5D1"/>
<dbReference type="Proteomes" id="UP000747399">
    <property type="component" value="Unassembled WGS sequence"/>
</dbReference>
<protein>
    <recommendedName>
        <fullName evidence="4">Retrotransposon gag domain-containing protein</fullName>
    </recommendedName>
</protein>